<dbReference type="AlphaFoldDB" id="A0A1F5G1P8"/>
<evidence type="ECO:0000313" key="2">
    <source>
        <dbReference type="Proteomes" id="UP000176628"/>
    </source>
</evidence>
<name>A0A1F5G1P8_9BACT</name>
<evidence type="ECO:0000313" key="1">
    <source>
        <dbReference type="EMBL" id="OGD85768.1"/>
    </source>
</evidence>
<reference evidence="1 2" key="1">
    <citation type="journal article" date="2016" name="Nat. Commun.">
        <title>Thousands of microbial genomes shed light on interconnected biogeochemical processes in an aquifer system.</title>
        <authorList>
            <person name="Anantharaman K."/>
            <person name="Brown C.T."/>
            <person name="Hug L.A."/>
            <person name="Sharon I."/>
            <person name="Castelle C.J."/>
            <person name="Probst A.J."/>
            <person name="Thomas B.C."/>
            <person name="Singh A."/>
            <person name="Wilkins M.J."/>
            <person name="Karaoz U."/>
            <person name="Brodie E.L."/>
            <person name="Williams K.H."/>
            <person name="Hubbard S.S."/>
            <person name="Banfield J.F."/>
        </authorList>
    </citation>
    <scope>NUCLEOTIDE SEQUENCE [LARGE SCALE GENOMIC DNA]</scope>
</reference>
<proteinExistence type="predicted"/>
<dbReference type="Proteomes" id="UP000176628">
    <property type="component" value="Unassembled WGS sequence"/>
</dbReference>
<protein>
    <submittedName>
        <fullName evidence="1">Uncharacterized protein</fullName>
    </submittedName>
</protein>
<organism evidence="1 2">
    <name type="scientific">Candidatus Curtissbacteria bacterium RBG_16_39_7</name>
    <dbReference type="NCBI Taxonomy" id="1797707"/>
    <lineage>
        <taxon>Bacteria</taxon>
        <taxon>Candidatus Curtissiibacteriota</taxon>
    </lineage>
</organism>
<dbReference type="EMBL" id="MFAV01000045">
    <property type="protein sequence ID" value="OGD85768.1"/>
    <property type="molecule type" value="Genomic_DNA"/>
</dbReference>
<sequence length="133" mass="15298">MSQPERKDNPENVSDMIKVNWRCAGIGQIPCKAYLGRYPDHRLMALDAGKRHHSFYLNKDQILEEEGEGEDKISWVRVHIIKEIGENLLIVLPAPTFDSDDGRIVIPQEIMRDTKVPKEWVEEGLGIPSYMCH</sequence>
<gene>
    <name evidence="1" type="ORF">A2Z23_02645</name>
</gene>
<comment type="caution">
    <text evidence="1">The sequence shown here is derived from an EMBL/GenBank/DDBJ whole genome shotgun (WGS) entry which is preliminary data.</text>
</comment>
<accession>A0A1F5G1P8</accession>